<dbReference type="InterPro" id="IPR029044">
    <property type="entry name" value="Nucleotide-diphossugar_trans"/>
</dbReference>
<evidence type="ECO:0000256" key="1">
    <source>
        <dbReference type="SAM" id="MobiDB-lite"/>
    </source>
</evidence>
<feature type="region of interest" description="Disordered" evidence="1">
    <location>
        <begin position="312"/>
        <end position="339"/>
    </location>
</feature>
<dbReference type="Gene3D" id="3.90.550.10">
    <property type="entry name" value="Spore Coat Polysaccharide Biosynthesis Protein SpsA, Chain A"/>
    <property type="match status" value="1"/>
</dbReference>
<sequence>MTASPDLAEAEYILPLRWSEDSRLEELTEYLRVLSGWIRVTVVDGSPPEVFEAHRRAWQGLVRHIRPEPGIGRNGKAAGVITGVRSSGSEFLVLADDDVRYTLPGLRRLVALLGDAELVRPQNYFLQWPWHARWDTARSLLNRAFGSDYPGTLGVRRSILEAAGGYDADVLFENLELIRTIEAAGGRQIRADGLYVGRIPPASAHFRGQRVRQAYDSFAQPARLAAELSLLPLLCWAARRPARLVAVLAASVALAEAGRRRHGGAAVFPPGSALWAPCWVLERAVCSWLAVGLRLAGGVHYAGGRIPRAGTSARQLRRRHRTQAAAAPVQRRGGQQAWL</sequence>
<dbReference type="SUPFAM" id="SSF53448">
    <property type="entry name" value="Nucleotide-diphospho-sugar transferases"/>
    <property type="match status" value="1"/>
</dbReference>
<protein>
    <recommendedName>
        <fullName evidence="4">Glycosyltransferase 2-like domain-containing protein</fullName>
    </recommendedName>
</protein>
<name>A0ABQ5MXQ7_9MICC</name>
<evidence type="ECO:0000313" key="3">
    <source>
        <dbReference type="Proteomes" id="UP001209654"/>
    </source>
</evidence>
<dbReference type="Proteomes" id="UP001209654">
    <property type="component" value="Unassembled WGS sequence"/>
</dbReference>
<keyword evidence="3" id="KW-1185">Reference proteome</keyword>
<proteinExistence type="predicted"/>
<accession>A0ABQ5MXQ7</accession>
<organism evidence="2 3">
    <name type="scientific">Arthrobacter mangrovi</name>
    <dbReference type="NCBI Taxonomy" id="2966350"/>
    <lineage>
        <taxon>Bacteria</taxon>
        <taxon>Bacillati</taxon>
        <taxon>Actinomycetota</taxon>
        <taxon>Actinomycetes</taxon>
        <taxon>Micrococcales</taxon>
        <taxon>Micrococcaceae</taxon>
        <taxon>Arthrobacter</taxon>
    </lineage>
</organism>
<evidence type="ECO:0000313" key="2">
    <source>
        <dbReference type="EMBL" id="GLB68769.1"/>
    </source>
</evidence>
<evidence type="ECO:0008006" key="4">
    <source>
        <dbReference type="Google" id="ProtNLM"/>
    </source>
</evidence>
<comment type="caution">
    <text evidence="2">The sequence shown here is derived from an EMBL/GenBank/DDBJ whole genome shotgun (WGS) entry which is preliminary data.</text>
</comment>
<gene>
    <name evidence="2" type="ORF">AHIS1636_32120</name>
</gene>
<dbReference type="RefSeq" id="WP_264796860.1">
    <property type="nucleotide sequence ID" value="NZ_BRVS01000023.1"/>
</dbReference>
<dbReference type="EMBL" id="BRVS01000023">
    <property type="protein sequence ID" value="GLB68769.1"/>
    <property type="molecule type" value="Genomic_DNA"/>
</dbReference>
<reference evidence="2 3" key="1">
    <citation type="journal article" date="2023" name="Int. J. Syst. Evol. Microbiol.">
        <title>Arthrobacter mangrovi sp. nov., an actinobacterium isolated from the rhizosphere of a mangrove.</title>
        <authorList>
            <person name="Hamada M."/>
            <person name="Saitou S."/>
            <person name="Enomoto N."/>
            <person name="Nanri K."/>
            <person name="Hidaka K."/>
            <person name="Miura T."/>
            <person name="Tamura T."/>
        </authorList>
    </citation>
    <scope>NUCLEOTIDE SEQUENCE [LARGE SCALE GENOMIC DNA]</scope>
    <source>
        <strain evidence="2 3">NBRC 112813</strain>
    </source>
</reference>